<feature type="non-terminal residue" evidence="1">
    <location>
        <position position="1"/>
    </location>
</feature>
<sequence>TGSLSQSDAGKFWGEGPGPDLRGLIRGSYGVMGGFGMVTKMAVKLHPYPGPKVFPCEGILPDQKSFMPEERFEWVFFTYPTVKNAVDAMYKICHAELGGNCSKWPTSYLNWYWAKSGEEYWETWKSEYWQKNCNNMVAVCLWGFTSEKQVEYEKKVLEDIIGETKGKKVSQEVYDRIVSRIANCWIRTTYGPRVISRSGTFMVFSIMVDTMDSDMGALKRSKEFIDKYSPPILDCDHTDWIASYEMGHLGYEEDMYPVEKTVEGLSVVLKGTMKEVEFDV</sequence>
<comment type="caution">
    <text evidence="1">The sequence shown here is derived from an EMBL/GenBank/DDBJ whole genome shotgun (WGS) entry which is preliminary data.</text>
</comment>
<dbReference type="EMBL" id="BARS01016555">
    <property type="protein sequence ID" value="GAF88220.1"/>
    <property type="molecule type" value="Genomic_DNA"/>
</dbReference>
<feature type="non-terminal residue" evidence="1">
    <location>
        <position position="280"/>
    </location>
</feature>
<accession>X0UI65</accession>
<gene>
    <name evidence="1" type="ORF">S01H1_27217</name>
</gene>
<protein>
    <recommendedName>
        <fullName evidence="2">FAD-binding PCMH-type domain-containing protein</fullName>
    </recommendedName>
</protein>
<reference evidence="1" key="1">
    <citation type="journal article" date="2014" name="Front. Microbiol.">
        <title>High frequency of phylogenetically diverse reductive dehalogenase-homologous genes in deep subseafloor sedimentary metagenomes.</title>
        <authorList>
            <person name="Kawai M."/>
            <person name="Futagami T."/>
            <person name="Toyoda A."/>
            <person name="Takaki Y."/>
            <person name="Nishi S."/>
            <person name="Hori S."/>
            <person name="Arai W."/>
            <person name="Tsubouchi T."/>
            <person name="Morono Y."/>
            <person name="Uchiyama I."/>
            <person name="Ito T."/>
            <person name="Fujiyama A."/>
            <person name="Inagaki F."/>
            <person name="Takami H."/>
        </authorList>
    </citation>
    <scope>NUCLEOTIDE SEQUENCE</scope>
    <source>
        <strain evidence="1">Expedition CK06-06</strain>
    </source>
</reference>
<name>X0UI65_9ZZZZ</name>
<organism evidence="1">
    <name type="scientific">marine sediment metagenome</name>
    <dbReference type="NCBI Taxonomy" id="412755"/>
    <lineage>
        <taxon>unclassified sequences</taxon>
        <taxon>metagenomes</taxon>
        <taxon>ecological metagenomes</taxon>
    </lineage>
</organism>
<dbReference type="Gene3D" id="3.30.465.10">
    <property type="match status" value="1"/>
</dbReference>
<evidence type="ECO:0008006" key="2">
    <source>
        <dbReference type="Google" id="ProtNLM"/>
    </source>
</evidence>
<dbReference type="AlphaFoldDB" id="X0UI65"/>
<dbReference type="InterPro" id="IPR016169">
    <property type="entry name" value="FAD-bd_PCMH_sub2"/>
</dbReference>
<evidence type="ECO:0000313" key="1">
    <source>
        <dbReference type="EMBL" id="GAF88220.1"/>
    </source>
</evidence>
<proteinExistence type="predicted"/>